<proteinExistence type="predicted"/>
<dbReference type="InterPro" id="IPR012373">
    <property type="entry name" value="Ferrdict_sens_TM"/>
</dbReference>
<evidence type="ECO:0000259" key="2">
    <source>
        <dbReference type="Pfam" id="PF04773"/>
    </source>
</evidence>
<evidence type="ECO:0000256" key="1">
    <source>
        <dbReference type="SAM" id="Phobius"/>
    </source>
</evidence>
<gene>
    <name evidence="4" type="ORF">SAMN04488522_1021406</name>
</gene>
<feature type="domain" description="FecR protein" evidence="2">
    <location>
        <begin position="133"/>
        <end position="221"/>
    </location>
</feature>
<dbReference type="Proteomes" id="UP000184287">
    <property type="component" value="Unassembled WGS sequence"/>
</dbReference>
<feature type="transmembrane region" description="Helical" evidence="1">
    <location>
        <begin position="93"/>
        <end position="112"/>
    </location>
</feature>
<dbReference type="OrthoDB" id="1119382at2"/>
<dbReference type="Gene3D" id="2.60.120.1440">
    <property type="match status" value="1"/>
</dbReference>
<dbReference type="InterPro" id="IPR006860">
    <property type="entry name" value="FecR"/>
</dbReference>
<reference evidence="5" key="1">
    <citation type="submission" date="2016-11" db="EMBL/GenBank/DDBJ databases">
        <authorList>
            <person name="Varghese N."/>
            <person name="Submissions S."/>
        </authorList>
    </citation>
    <scope>NUCLEOTIDE SEQUENCE [LARGE SCALE GENOMIC DNA]</scope>
    <source>
        <strain evidence="5">DSM 16990</strain>
    </source>
</reference>
<dbReference type="EMBL" id="FQUQ01000002">
    <property type="protein sequence ID" value="SHF47380.1"/>
    <property type="molecule type" value="Genomic_DNA"/>
</dbReference>
<feature type="domain" description="Protein FecR C-terminal" evidence="3">
    <location>
        <begin position="268"/>
        <end position="337"/>
    </location>
</feature>
<accession>A0A1M5BYC3</accession>
<evidence type="ECO:0000313" key="4">
    <source>
        <dbReference type="EMBL" id="SHF47380.1"/>
    </source>
</evidence>
<keyword evidence="1" id="KW-1133">Transmembrane helix</keyword>
<evidence type="ECO:0000259" key="3">
    <source>
        <dbReference type="Pfam" id="PF16344"/>
    </source>
</evidence>
<protein>
    <submittedName>
        <fullName evidence="4">FecR family protein</fullName>
    </submittedName>
</protein>
<keyword evidence="5" id="KW-1185">Reference proteome</keyword>
<evidence type="ECO:0000313" key="5">
    <source>
        <dbReference type="Proteomes" id="UP000184287"/>
    </source>
</evidence>
<dbReference type="PANTHER" id="PTHR30273:SF2">
    <property type="entry name" value="PROTEIN FECR"/>
    <property type="match status" value="1"/>
</dbReference>
<dbReference type="InterPro" id="IPR032508">
    <property type="entry name" value="FecR_C"/>
</dbReference>
<dbReference type="PIRSF" id="PIRSF018266">
    <property type="entry name" value="FecR"/>
    <property type="match status" value="1"/>
</dbReference>
<dbReference type="RefSeq" id="WP_073231663.1">
    <property type="nucleotide sequence ID" value="NZ_FQUQ01000002.1"/>
</dbReference>
<dbReference type="AlphaFoldDB" id="A0A1M5BYC3"/>
<organism evidence="4 5">
    <name type="scientific">Pedobacter caeni</name>
    <dbReference type="NCBI Taxonomy" id="288992"/>
    <lineage>
        <taxon>Bacteria</taxon>
        <taxon>Pseudomonadati</taxon>
        <taxon>Bacteroidota</taxon>
        <taxon>Sphingobacteriia</taxon>
        <taxon>Sphingobacteriales</taxon>
        <taxon>Sphingobacteriaceae</taxon>
        <taxon>Pedobacter</taxon>
    </lineage>
</organism>
<dbReference type="Pfam" id="PF04773">
    <property type="entry name" value="FecR"/>
    <property type="match status" value="1"/>
</dbReference>
<sequence>MSSEPDKAIIKKYLDGECTGEELIKVRAYLKTENAQQLFNEIWNEEWSEKINSVPEPAAPSQMQRWKEMMGQRIPDFASAQPTGIPFFKRNRFWQYAAIWLVVLTASGMLALNYNYKKESPKIAFEEKINPRGRRTIITLPDGSTVHLGASSKLRFAKNLLGPTRAIELEGEAFFEVVKAPNRPFIVHTKAITTRVLGTSFMVNAFKGKPASVSISTGKVQVARNTGKKSIRIATLLPGETVTWNEEKQASVLGKVKASDISGWKEGRLFFQETRLTDIADVLERWYNVDIKITHKNTAQKLVKVNLSTNISIDKIMKILSVAGDFKYKIQNDLITIN</sequence>
<dbReference type="Pfam" id="PF16344">
    <property type="entry name" value="FecR_C"/>
    <property type="match status" value="1"/>
</dbReference>
<dbReference type="GO" id="GO:0016989">
    <property type="term" value="F:sigma factor antagonist activity"/>
    <property type="evidence" value="ECO:0007669"/>
    <property type="project" value="TreeGrafter"/>
</dbReference>
<dbReference type="Gene3D" id="3.55.50.30">
    <property type="match status" value="1"/>
</dbReference>
<name>A0A1M5BYC3_9SPHI</name>
<keyword evidence="1" id="KW-0472">Membrane</keyword>
<dbReference type="STRING" id="288992.SAMN04488522_1021406"/>
<keyword evidence="1" id="KW-0812">Transmembrane</keyword>
<dbReference type="PANTHER" id="PTHR30273">
    <property type="entry name" value="PERIPLASMIC SIGNAL SENSOR AND SIGMA FACTOR ACTIVATOR FECR-RELATED"/>
    <property type="match status" value="1"/>
</dbReference>